<proteinExistence type="predicted"/>
<protein>
    <submittedName>
        <fullName evidence="2">Uncharacterized protein</fullName>
    </submittedName>
</protein>
<reference evidence="3" key="1">
    <citation type="submission" date="2017-04" db="EMBL/GenBank/DDBJ databases">
        <authorList>
            <person name="Varghese N."/>
            <person name="Submissions S."/>
        </authorList>
    </citation>
    <scope>NUCLEOTIDE SEQUENCE [LARGE SCALE GENOMIC DNA]</scope>
    <source>
        <strain evidence="3">RKEM611</strain>
    </source>
</reference>
<organism evidence="2 3">
    <name type="scientific">Pseudobacteriovorax antillogorgiicola</name>
    <dbReference type="NCBI Taxonomy" id="1513793"/>
    <lineage>
        <taxon>Bacteria</taxon>
        <taxon>Pseudomonadati</taxon>
        <taxon>Bdellovibrionota</taxon>
        <taxon>Oligoflexia</taxon>
        <taxon>Oligoflexales</taxon>
        <taxon>Pseudobacteriovoracaceae</taxon>
        <taxon>Pseudobacteriovorax</taxon>
    </lineage>
</organism>
<name>A0A1Y6BG87_9BACT</name>
<evidence type="ECO:0000256" key="1">
    <source>
        <dbReference type="SAM" id="Coils"/>
    </source>
</evidence>
<dbReference type="EMBL" id="FWZT01000003">
    <property type="protein sequence ID" value="SME99990.1"/>
    <property type="molecule type" value="Genomic_DNA"/>
</dbReference>
<dbReference type="Proteomes" id="UP000192907">
    <property type="component" value="Unassembled WGS sequence"/>
</dbReference>
<evidence type="ECO:0000313" key="2">
    <source>
        <dbReference type="EMBL" id="SME99990.1"/>
    </source>
</evidence>
<dbReference type="AlphaFoldDB" id="A0A1Y6BG87"/>
<dbReference type="RefSeq" id="WP_132316273.1">
    <property type="nucleotide sequence ID" value="NZ_FWZT01000003.1"/>
</dbReference>
<keyword evidence="1" id="KW-0175">Coiled coil</keyword>
<feature type="coiled-coil region" evidence="1">
    <location>
        <begin position="202"/>
        <end position="229"/>
    </location>
</feature>
<dbReference type="STRING" id="1513793.SAMN06296036_10359"/>
<dbReference type="PROSITE" id="PS51257">
    <property type="entry name" value="PROKAR_LIPOPROTEIN"/>
    <property type="match status" value="1"/>
</dbReference>
<keyword evidence="3" id="KW-1185">Reference proteome</keyword>
<sequence>MRKLAFLLIIASIFSACNKLDQDVETSDELALANRSEIEELNRSVHAERENTQQTEFGLEGDVRSLQDWQESIKNSAAKSQAFNDAIENQFKPLYECLNEDDNAECQVLEKIKSCLRDYSRDAESRFCRSINELFKITDSHNERLLKTESCLGNTEPFSFSQSAPFDITVKEDFQNCSSLIYIASFAQSLARSLHQSLLDTEKRLNDRISDLNTRVTDLEAKLERLSNLTILLDRLSLLEDQRMNESMAISKLAKEVKSVLFAPNVQDKVDSIKDINNNTEHCYFTGNSVNTAPECTGQVP</sequence>
<gene>
    <name evidence="2" type="ORF">SAMN06296036_10359</name>
</gene>
<accession>A0A1Y6BG87</accession>
<evidence type="ECO:0000313" key="3">
    <source>
        <dbReference type="Proteomes" id="UP000192907"/>
    </source>
</evidence>